<keyword evidence="3" id="KW-0808">Transferase</keyword>
<proteinExistence type="inferred from homology"/>
<dbReference type="PANTHER" id="PTHR10291">
    <property type="entry name" value="DEHYDRODOLICHYL DIPHOSPHATE SYNTHASE FAMILY MEMBER"/>
    <property type="match status" value="1"/>
</dbReference>
<dbReference type="Pfam" id="PF01255">
    <property type="entry name" value="Prenyltransf"/>
    <property type="match status" value="1"/>
</dbReference>
<dbReference type="GO" id="GO:0016094">
    <property type="term" value="P:polyprenol biosynthetic process"/>
    <property type="evidence" value="ECO:0007669"/>
    <property type="project" value="TreeGrafter"/>
</dbReference>
<protein>
    <recommendedName>
        <fullName evidence="2">ditrans,polycis-polyprenyl diphosphate synthase [(2E,6E)-farnesyldiphosphate specific]</fullName>
        <ecNumber evidence="2">2.5.1.87</ecNumber>
    </recommendedName>
</protein>
<evidence type="ECO:0000256" key="1">
    <source>
        <dbReference type="ARBA" id="ARBA00005432"/>
    </source>
</evidence>
<dbReference type="InterPro" id="IPR018520">
    <property type="entry name" value="UPP_synth-like_CS"/>
</dbReference>
<dbReference type="AlphaFoldDB" id="A0A6G3MGV9"/>
<evidence type="ECO:0000313" key="5">
    <source>
        <dbReference type="EMBL" id="NDJ93214.1"/>
    </source>
</evidence>
<dbReference type="GO" id="GO:0045547">
    <property type="term" value="F:ditrans,polycis-polyprenyl diphosphate synthase [(2E,6E)-farnesyl diphosphate specific] activity"/>
    <property type="evidence" value="ECO:0007669"/>
    <property type="project" value="UniProtKB-EC"/>
</dbReference>
<evidence type="ECO:0000256" key="2">
    <source>
        <dbReference type="ARBA" id="ARBA00012596"/>
    </source>
</evidence>
<reference evidence="5" key="1">
    <citation type="submission" date="2018-11" db="EMBL/GenBank/DDBJ databases">
        <title>Henneguya salminicola genome and transcriptome.</title>
        <authorList>
            <person name="Yahalomi D."/>
            <person name="Atkinson S.D."/>
            <person name="Neuhof M."/>
            <person name="Chang E.S."/>
            <person name="Philippe H."/>
            <person name="Cartwright P."/>
            <person name="Bartholomew J.L."/>
            <person name="Huchon D."/>
        </authorList>
    </citation>
    <scope>NUCLEOTIDE SEQUENCE</scope>
    <source>
        <strain evidence="5">Hz1</strain>
        <tissue evidence="5">Whole</tissue>
    </source>
</reference>
<organism evidence="5">
    <name type="scientific">Henneguya salminicola</name>
    <name type="common">Myxosporean</name>
    <dbReference type="NCBI Taxonomy" id="69463"/>
    <lineage>
        <taxon>Eukaryota</taxon>
        <taxon>Metazoa</taxon>
        <taxon>Cnidaria</taxon>
        <taxon>Myxozoa</taxon>
        <taxon>Myxosporea</taxon>
        <taxon>Bivalvulida</taxon>
        <taxon>Platysporina</taxon>
        <taxon>Myxobolidae</taxon>
        <taxon>Henneguya</taxon>
    </lineage>
</organism>
<dbReference type="InterPro" id="IPR001441">
    <property type="entry name" value="UPP_synth-like"/>
</dbReference>
<dbReference type="InterPro" id="IPR036424">
    <property type="entry name" value="UPP_synth-like_sf"/>
</dbReference>
<comment type="similarity">
    <text evidence="1">Belongs to the UPP synthase family.</text>
</comment>
<dbReference type="PANTHER" id="PTHR10291:SF43">
    <property type="entry name" value="DEHYDRODOLICHYL DIPHOSPHATE SYNTHASE COMPLEX SUBUNIT DHDDS"/>
    <property type="match status" value="1"/>
</dbReference>
<dbReference type="SUPFAM" id="SSF64005">
    <property type="entry name" value="Undecaprenyl diphosphate synthase"/>
    <property type="match status" value="1"/>
</dbReference>
<accession>A0A6G3MGV9</accession>
<dbReference type="PROSITE" id="PS01066">
    <property type="entry name" value="UPP_SYNTHASE"/>
    <property type="match status" value="1"/>
</dbReference>
<dbReference type="Gene3D" id="3.40.1180.10">
    <property type="entry name" value="Decaprenyl diphosphate synthase-like"/>
    <property type="match status" value="1"/>
</dbReference>
<dbReference type="EC" id="2.5.1.87" evidence="2"/>
<sequence>MGDPLCFDSSFSQQCQNLINLTKNNNNCHLNVAICYTSQHELMTCAEGFLKNTSYFQRITAKTIELDLLLHSKRPVDLLIRTSGETRLSDFMIWQSSHAYIHFSKSLWPNFGFYEFIWIIICFQIDFQYVNYLSMSRTRFIDSP</sequence>
<evidence type="ECO:0000256" key="3">
    <source>
        <dbReference type="ARBA" id="ARBA00022679"/>
    </source>
</evidence>
<comment type="catalytic activity">
    <reaction evidence="4">
        <text>n isopentenyl diphosphate + (2E,6E)-farnesyl diphosphate = a di-trans,poly-cis-polyprenyl diphosphate + n diphosphate</text>
        <dbReference type="Rhea" id="RHEA:53008"/>
        <dbReference type="Rhea" id="RHEA-COMP:19494"/>
        <dbReference type="ChEBI" id="CHEBI:33019"/>
        <dbReference type="ChEBI" id="CHEBI:128769"/>
        <dbReference type="ChEBI" id="CHEBI:136960"/>
        <dbReference type="ChEBI" id="CHEBI:175763"/>
        <dbReference type="EC" id="2.5.1.87"/>
    </reaction>
</comment>
<name>A0A6G3MGV9_HENSL</name>
<evidence type="ECO:0000256" key="4">
    <source>
        <dbReference type="ARBA" id="ARBA00047353"/>
    </source>
</evidence>
<dbReference type="GO" id="GO:0005783">
    <property type="term" value="C:endoplasmic reticulum"/>
    <property type="evidence" value="ECO:0007669"/>
    <property type="project" value="TreeGrafter"/>
</dbReference>
<dbReference type="EMBL" id="GHBP01002818">
    <property type="protein sequence ID" value="NDJ93214.1"/>
    <property type="molecule type" value="Transcribed_RNA"/>
</dbReference>